<evidence type="ECO:0000259" key="5">
    <source>
        <dbReference type="SMART" id="SM00849"/>
    </source>
</evidence>
<organism evidence="6 7">
    <name type="scientific">Streptomyces liliifuscus</name>
    <dbReference type="NCBI Taxonomy" id="2797636"/>
    <lineage>
        <taxon>Bacteria</taxon>
        <taxon>Bacillati</taxon>
        <taxon>Actinomycetota</taxon>
        <taxon>Actinomycetes</taxon>
        <taxon>Kitasatosporales</taxon>
        <taxon>Streptomycetaceae</taxon>
        <taxon>Streptomyces</taxon>
    </lineage>
</organism>
<feature type="domain" description="Metallo-beta-lactamase" evidence="5">
    <location>
        <begin position="64"/>
        <end position="272"/>
    </location>
</feature>
<keyword evidence="2" id="KW-0479">Metal-binding</keyword>
<sequence>MTANIGRLGSQSAVRRWTMDEFTFTYIVDGPMSLIPARFLKSFPDSYWSEHPEALDQDGGVPMTAGGLLVERDGHRMLVDAGLGVMNVNSLYGPIEGGALLETLASVGYAPEDIDVLALTHIHIDHTGWAFIPDGNGARKATFPSASYVMSRQEWEPLSQGVPPADMPDPTTVVEPLLQHPKLTLVDDGGEVVPGVTALVTPGHTPGHATYIVTSSSGKRLVVFGDAFHSPAQLTHPDWGSAPDSHTESVQEARARVLSELLKPDTYAFAFHFGDQPFGRVVRDQQGQATWEPIPTHIL</sequence>
<protein>
    <submittedName>
        <fullName evidence="6">MBL fold metallo-hydrolase</fullName>
    </submittedName>
</protein>
<dbReference type="GO" id="GO:0046872">
    <property type="term" value="F:metal ion binding"/>
    <property type="evidence" value="ECO:0007669"/>
    <property type="project" value="UniProtKB-KW"/>
</dbReference>
<keyword evidence="4" id="KW-0862">Zinc</keyword>
<evidence type="ECO:0000313" key="6">
    <source>
        <dbReference type="EMBL" id="QQM46309.1"/>
    </source>
</evidence>
<dbReference type="SMART" id="SM00849">
    <property type="entry name" value="Lactamase_B"/>
    <property type="match status" value="1"/>
</dbReference>
<dbReference type="GO" id="GO:0016787">
    <property type="term" value="F:hydrolase activity"/>
    <property type="evidence" value="ECO:0007669"/>
    <property type="project" value="UniProtKB-KW"/>
</dbReference>
<evidence type="ECO:0000256" key="3">
    <source>
        <dbReference type="ARBA" id="ARBA00022801"/>
    </source>
</evidence>
<evidence type="ECO:0000256" key="2">
    <source>
        <dbReference type="ARBA" id="ARBA00022723"/>
    </source>
</evidence>
<dbReference type="Proteomes" id="UP000595636">
    <property type="component" value="Chromosome"/>
</dbReference>
<accession>A0A7T7L4Q2</accession>
<dbReference type="SUPFAM" id="SSF56281">
    <property type="entry name" value="Metallo-hydrolase/oxidoreductase"/>
    <property type="match status" value="1"/>
</dbReference>
<reference evidence="6 7" key="1">
    <citation type="submission" date="2020-12" db="EMBL/GenBank/DDBJ databases">
        <title>A novel species.</title>
        <authorList>
            <person name="Li K."/>
        </authorList>
    </citation>
    <scope>NUCLEOTIDE SEQUENCE [LARGE SCALE GENOMIC DNA]</scope>
    <source>
        <strain evidence="6 7">ZYC-3</strain>
    </source>
</reference>
<comment type="similarity">
    <text evidence="1">Belongs to the metallo-beta-lactamase superfamily.</text>
</comment>
<dbReference type="PANTHER" id="PTHR42978">
    <property type="entry name" value="QUORUM-QUENCHING LACTONASE YTNP-RELATED-RELATED"/>
    <property type="match status" value="1"/>
</dbReference>
<evidence type="ECO:0000256" key="4">
    <source>
        <dbReference type="ARBA" id="ARBA00022833"/>
    </source>
</evidence>
<dbReference type="RefSeq" id="WP_200401142.1">
    <property type="nucleotide sequence ID" value="NZ_CP066831.1"/>
</dbReference>
<dbReference type="InterPro" id="IPR001279">
    <property type="entry name" value="Metallo-B-lactamas"/>
</dbReference>
<evidence type="ECO:0000313" key="7">
    <source>
        <dbReference type="Proteomes" id="UP000595636"/>
    </source>
</evidence>
<dbReference type="Pfam" id="PF00753">
    <property type="entry name" value="Lactamase_B"/>
    <property type="match status" value="1"/>
</dbReference>
<dbReference type="PANTHER" id="PTHR42978:SF6">
    <property type="entry name" value="QUORUM-QUENCHING LACTONASE YTNP-RELATED"/>
    <property type="match status" value="1"/>
</dbReference>
<dbReference type="EMBL" id="CP066831">
    <property type="protein sequence ID" value="QQM46309.1"/>
    <property type="molecule type" value="Genomic_DNA"/>
</dbReference>
<gene>
    <name evidence="6" type="ORF">JEQ17_47510</name>
</gene>
<keyword evidence="3 6" id="KW-0378">Hydrolase</keyword>
<evidence type="ECO:0000256" key="1">
    <source>
        <dbReference type="ARBA" id="ARBA00007749"/>
    </source>
</evidence>
<dbReference type="InterPro" id="IPR036866">
    <property type="entry name" value="RibonucZ/Hydroxyglut_hydro"/>
</dbReference>
<dbReference type="Gene3D" id="3.60.15.10">
    <property type="entry name" value="Ribonuclease Z/Hydroxyacylglutathione hydrolase-like"/>
    <property type="match status" value="1"/>
</dbReference>
<dbReference type="AlphaFoldDB" id="A0A7T7L4Q2"/>
<proteinExistence type="inferred from homology"/>
<name>A0A7T7L4Q2_9ACTN</name>
<keyword evidence="7" id="KW-1185">Reference proteome</keyword>
<dbReference type="KEGG" id="slf:JEQ17_47510"/>
<dbReference type="InterPro" id="IPR051013">
    <property type="entry name" value="MBL_superfamily_lactonases"/>
</dbReference>